<sequence>MKMNHDNTTGPAFRGTNTISISSSLTEERPSFEQVEIIVSQSIHSNDTRSTKGSSHLDTKKHHTALRRNHTEINPLHDPKGRPLRRHGTETIGDVILHPFKEFKLHRQRQEDYDQEKRDWNEKHKESTGSLQGVGNEEQEPITSEIQTRLIIHFRHLVGDQFIQLTDEKINQFKGPLGLTQEEIAELKTFEDTDDFIDFLEETKRNFSIKIHKTVDLKGKKHEISRGNSSQGLPCEISKSPRDPTKEEAIMTAKDNMDYVSPDRLNETKEQMSSRILDDIFIELNDNVYAQIHSFKIAVEHTAKKRKPLFIVPDPDLSDEIGEESSATWVELLGDVFYVGWLSNFTHSAHIVSHEQIGKYVAWFVVMWWTWCSSAFLKAVLLIYPFVVIMAGSSPTYDTNPKWFIIGYMIMKAVLLIQYSILFFVSLGAHSKASRRPLGTYVAASTISIILWGVSLLYLENMTKRYIIWYVSIGFELLVHLFLQTNSRVSLAASHLGERFGLFTLIVLGENCLGFIQTVASSVGLSGINSNPDPSIMTAIMFSVAIIFCYFFMYFDDFNGEFVAKTRMSSIWMYLHFPLHLVQVAFGIALTGLIGVLTGTSHSETSQESSNDEFIVKFFWVTGGLILCFNAFIKLVNTPVKGVKSVKYDFYHDGLSAVSICC</sequence>
<feature type="transmembrane region" description="Helical" evidence="2">
    <location>
        <begin position="360"/>
        <end position="391"/>
    </location>
</feature>
<dbReference type="PANTHER" id="PTHR42101">
    <property type="entry name" value="CHROMOSOME 16, WHOLE GENOME SHOTGUN SEQUENCE"/>
    <property type="match status" value="1"/>
</dbReference>
<feature type="transmembrane region" description="Helical" evidence="2">
    <location>
        <begin position="575"/>
        <end position="598"/>
    </location>
</feature>
<dbReference type="Proteomes" id="UP000009138">
    <property type="component" value="Unassembled WGS sequence"/>
</dbReference>
<dbReference type="VEuPathDB" id="FungiDB:RO3G_11749"/>
<dbReference type="InParanoid" id="I1CF08"/>
<name>I1CF08_RHIO9</name>
<feature type="transmembrane region" description="Helical" evidence="2">
    <location>
        <begin position="465"/>
        <end position="484"/>
    </location>
</feature>
<feature type="region of interest" description="Disordered" evidence="1">
    <location>
        <begin position="107"/>
        <end position="139"/>
    </location>
</feature>
<evidence type="ECO:0000313" key="3">
    <source>
        <dbReference type="EMBL" id="EIE87038.1"/>
    </source>
</evidence>
<dbReference type="PANTHER" id="PTHR42101:SF1">
    <property type="entry name" value="LOW TEMPERATURE REQUIREMENT A"/>
    <property type="match status" value="1"/>
</dbReference>
<reference evidence="3 4" key="1">
    <citation type="journal article" date="2009" name="PLoS Genet.">
        <title>Genomic analysis of the basal lineage fungus Rhizopus oryzae reveals a whole-genome duplication.</title>
        <authorList>
            <person name="Ma L.-J."/>
            <person name="Ibrahim A.S."/>
            <person name="Skory C."/>
            <person name="Grabherr M.G."/>
            <person name="Burger G."/>
            <person name="Butler M."/>
            <person name="Elias M."/>
            <person name="Idnurm A."/>
            <person name="Lang B.F."/>
            <person name="Sone T."/>
            <person name="Abe A."/>
            <person name="Calvo S.E."/>
            <person name="Corrochano L.M."/>
            <person name="Engels R."/>
            <person name="Fu J."/>
            <person name="Hansberg W."/>
            <person name="Kim J.-M."/>
            <person name="Kodira C.D."/>
            <person name="Koehrsen M.J."/>
            <person name="Liu B."/>
            <person name="Miranda-Saavedra D."/>
            <person name="O'Leary S."/>
            <person name="Ortiz-Castellanos L."/>
            <person name="Poulter R."/>
            <person name="Rodriguez-Romero J."/>
            <person name="Ruiz-Herrera J."/>
            <person name="Shen Y.-Q."/>
            <person name="Zeng Q."/>
            <person name="Galagan J."/>
            <person name="Birren B.W."/>
            <person name="Cuomo C.A."/>
            <person name="Wickes B.L."/>
        </authorList>
    </citation>
    <scope>NUCLEOTIDE SEQUENCE [LARGE SCALE GENOMIC DNA]</scope>
    <source>
        <strain evidence="4">RA 99-880 / ATCC MYA-4621 / FGSC 9543 / NRRL 43880</strain>
    </source>
</reference>
<dbReference type="EMBL" id="CH476740">
    <property type="protein sequence ID" value="EIE87038.1"/>
    <property type="molecule type" value="Genomic_DNA"/>
</dbReference>
<feature type="transmembrane region" description="Helical" evidence="2">
    <location>
        <begin position="403"/>
        <end position="426"/>
    </location>
</feature>
<evidence type="ECO:0000313" key="4">
    <source>
        <dbReference type="Proteomes" id="UP000009138"/>
    </source>
</evidence>
<dbReference type="InterPro" id="IPR010640">
    <property type="entry name" value="Low_temperature_requirement_A"/>
</dbReference>
<evidence type="ECO:0000256" key="1">
    <source>
        <dbReference type="SAM" id="MobiDB-lite"/>
    </source>
</evidence>
<feature type="compositionally biased region" description="Basic and acidic residues" evidence="1">
    <location>
        <begin position="46"/>
        <end position="58"/>
    </location>
</feature>
<dbReference type="eggNOG" id="ENOG502T9W1">
    <property type="taxonomic scope" value="Eukaryota"/>
</dbReference>
<dbReference type="GeneID" id="93618714"/>
<proteinExistence type="predicted"/>
<evidence type="ECO:0000256" key="2">
    <source>
        <dbReference type="SAM" id="Phobius"/>
    </source>
</evidence>
<feature type="transmembrane region" description="Helical" evidence="2">
    <location>
        <begin position="438"/>
        <end position="459"/>
    </location>
</feature>
<feature type="region of interest" description="Disordered" evidence="1">
    <location>
        <begin position="43"/>
        <end position="62"/>
    </location>
</feature>
<keyword evidence="2" id="KW-1133">Transmembrane helix</keyword>
<gene>
    <name evidence="3" type="ORF">RO3G_11749</name>
</gene>
<dbReference type="AlphaFoldDB" id="I1CF08"/>
<protein>
    <submittedName>
        <fullName evidence="3">Uncharacterized protein</fullName>
    </submittedName>
</protein>
<dbReference type="Pfam" id="PF06772">
    <property type="entry name" value="LtrA"/>
    <property type="match status" value="1"/>
</dbReference>
<dbReference type="STRING" id="246409.I1CF08"/>
<keyword evidence="2" id="KW-0812">Transmembrane</keyword>
<organism evidence="3 4">
    <name type="scientific">Rhizopus delemar (strain RA 99-880 / ATCC MYA-4621 / FGSC 9543 / NRRL 43880)</name>
    <name type="common">Mucormycosis agent</name>
    <name type="synonym">Rhizopus arrhizus var. delemar</name>
    <dbReference type="NCBI Taxonomy" id="246409"/>
    <lineage>
        <taxon>Eukaryota</taxon>
        <taxon>Fungi</taxon>
        <taxon>Fungi incertae sedis</taxon>
        <taxon>Mucoromycota</taxon>
        <taxon>Mucoromycotina</taxon>
        <taxon>Mucoromycetes</taxon>
        <taxon>Mucorales</taxon>
        <taxon>Mucorineae</taxon>
        <taxon>Rhizopodaceae</taxon>
        <taxon>Rhizopus</taxon>
    </lineage>
</organism>
<feature type="transmembrane region" description="Helical" evidence="2">
    <location>
        <begin position="536"/>
        <end position="555"/>
    </location>
</feature>
<feature type="region of interest" description="Disordered" evidence="1">
    <location>
        <begin position="223"/>
        <end position="244"/>
    </location>
</feature>
<keyword evidence="2" id="KW-0472">Membrane</keyword>
<feature type="transmembrane region" description="Helical" evidence="2">
    <location>
        <begin position="618"/>
        <end position="637"/>
    </location>
</feature>
<dbReference type="RefSeq" id="XP_067522434.1">
    <property type="nucleotide sequence ID" value="XM_067666333.1"/>
</dbReference>
<dbReference type="OrthoDB" id="191995at2759"/>
<feature type="compositionally biased region" description="Basic and acidic residues" evidence="1">
    <location>
        <begin position="107"/>
        <end position="127"/>
    </location>
</feature>
<keyword evidence="4" id="KW-1185">Reference proteome</keyword>
<accession>I1CF08</accession>